<name>A0A348AEW9_9FIRM</name>
<dbReference type="KEGG" id="mana:MAMMFC1_00250"/>
<protein>
    <recommendedName>
        <fullName evidence="3">Pyridoxamine 5'-phosphate oxidase putative domain-containing protein</fullName>
    </recommendedName>
</protein>
<evidence type="ECO:0000313" key="1">
    <source>
        <dbReference type="EMBL" id="BBB89617.1"/>
    </source>
</evidence>
<dbReference type="InterPro" id="IPR012349">
    <property type="entry name" value="Split_barrel_FMN-bd"/>
</dbReference>
<dbReference type="SUPFAM" id="SSF50475">
    <property type="entry name" value="FMN-binding split barrel"/>
    <property type="match status" value="1"/>
</dbReference>
<dbReference type="RefSeq" id="WP_126305753.1">
    <property type="nucleotide sequence ID" value="NZ_AP018449.1"/>
</dbReference>
<dbReference type="EMBL" id="AP018449">
    <property type="protein sequence ID" value="BBB89617.1"/>
    <property type="molecule type" value="Genomic_DNA"/>
</dbReference>
<evidence type="ECO:0008006" key="3">
    <source>
        <dbReference type="Google" id="ProtNLM"/>
    </source>
</evidence>
<dbReference type="AlphaFoldDB" id="A0A348AEW9"/>
<organism evidence="1 2">
    <name type="scientific">Methylomusa anaerophila</name>
    <dbReference type="NCBI Taxonomy" id="1930071"/>
    <lineage>
        <taxon>Bacteria</taxon>
        <taxon>Bacillati</taxon>
        <taxon>Bacillota</taxon>
        <taxon>Negativicutes</taxon>
        <taxon>Selenomonadales</taxon>
        <taxon>Sporomusaceae</taxon>
        <taxon>Methylomusa</taxon>
    </lineage>
</organism>
<sequence>MAVQLDNEVAELLADKETVKVLATIDAQGVPHAVIKQTIHADENGNLVYLELLESSVTNKNLVRSIWFKKKVSIAIKGKTGISYQITGSPIKAVVAGPIFQKHYVSIREKLGDVDLAAVWIIEPEEVRNQTFKVRKSREEEAHPIFIHLDRLAR</sequence>
<gene>
    <name evidence="1" type="ORF">MAMMFC1_00250</name>
</gene>
<dbReference type="Proteomes" id="UP000276437">
    <property type="component" value="Chromosome"/>
</dbReference>
<keyword evidence="2" id="KW-1185">Reference proteome</keyword>
<proteinExistence type="predicted"/>
<dbReference type="OrthoDB" id="1846526at2"/>
<dbReference type="Gene3D" id="2.30.110.10">
    <property type="entry name" value="Electron Transport, Fmn-binding Protein, Chain A"/>
    <property type="match status" value="1"/>
</dbReference>
<accession>A0A348AEW9</accession>
<reference evidence="1 2" key="1">
    <citation type="journal article" date="2018" name="Int. J. Syst. Evol. Microbiol.">
        <title>Methylomusa anaerophila gen. nov., sp. nov., an anaerobic methanol-utilizing bacterium isolated from a microbial fuel cell.</title>
        <authorList>
            <person name="Amano N."/>
            <person name="Yamamuro A."/>
            <person name="Miyahara M."/>
            <person name="Kouzuma A."/>
            <person name="Abe T."/>
            <person name="Watanabe K."/>
        </authorList>
    </citation>
    <scope>NUCLEOTIDE SEQUENCE [LARGE SCALE GENOMIC DNA]</scope>
    <source>
        <strain evidence="1 2">MMFC1</strain>
    </source>
</reference>
<evidence type="ECO:0000313" key="2">
    <source>
        <dbReference type="Proteomes" id="UP000276437"/>
    </source>
</evidence>